<reference evidence="1 2" key="1">
    <citation type="journal article" date="2022" name="Hortic Res">
        <title>A haplotype resolved chromosomal level avocado genome allows analysis of novel avocado genes.</title>
        <authorList>
            <person name="Nath O."/>
            <person name="Fletcher S.J."/>
            <person name="Hayward A."/>
            <person name="Shaw L.M."/>
            <person name="Masouleh A.K."/>
            <person name="Furtado A."/>
            <person name="Henry R.J."/>
            <person name="Mitter N."/>
        </authorList>
    </citation>
    <scope>NUCLEOTIDE SEQUENCE [LARGE SCALE GENOMIC DNA]</scope>
    <source>
        <strain evidence="2">cv. Hass</strain>
    </source>
</reference>
<proteinExistence type="predicted"/>
<comment type="caution">
    <text evidence="1">The sequence shown here is derived from an EMBL/GenBank/DDBJ whole genome shotgun (WGS) entry which is preliminary data.</text>
</comment>
<keyword evidence="2" id="KW-1185">Reference proteome</keyword>
<accession>A0ACC2MG03</accession>
<organism evidence="1 2">
    <name type="scientific">Persea americana</name>
    <name type="common">Avocado</name>
    <dbReference type="NCBI Taxonomy" id="3435"/>
    <lineage>
        <taxon>Eukaryota</taxon>
        <taxon>Viridiplantae</taxon>
        <taxon>Streptophyta</taxon>
        <taxon>Embryophyta</taxon>
        <taxon>Tracheophyta</taxon>
        <taxon>Spermatophyta</taxon>
        <taxon>Magnoliopsida</taxon>
        <taxon>Magnoliidae</taxon>
        <taxon>Laurales</taxon>
        <taxon>Lauraceae</taxon>
        <taxon>Persea</taxon>
    </lineage>
</organism>
<name>A0ACC2MG03_PERAE</name>
<gene>
    <name evidence="1" type="ORF">MRB53_006071</name>
</gene>
<protein>
    <submittedName>
        <fullName evidence="1">Uncharacterized protein</fullName>
    </submittedName>
</protein>
<dbReference type="EMBL" id="CM056810">
    <property type="protein sequence ID" value="KAJ8644323.1"/>
    <property type="molecule type" value="Genomic_DNA"/>
</dbReference>
<sequence>MSRNGLEEEEEEEEGLLLKGAAPKDSCFGCSFRCGQRSRAEQQHGCHELASPPLHAVNGRRNGRFWCPCLSSKNHNQSHLRRRYSWLEKQCRPLLQHHNHSHSRIHHLPQYGRQAPSHSILYKHLKLEALSEERILRGPLEGSTEWKSILWDIVGRIKWLGFGIFLLFAVNYSIFPGYLTEDMHSQKLKDWYPIILIFACNVFDLVGKSLSALYLVENANHVEIATIAMYLLSCLGMAAGLALSWFWVIQSGI</sequence>
<dbReference type="Proteomes" id="UP001234297">
    <property type="component" value="Chromosome 2"/>
</dbReference>
<evidence type="ECO:0000313" key="2">
    <source>
        <dbReference type="Proteomes" id="UP001234297"/>
    </source>
</evidence>
<evidence type="ECO:0000313" key="1">
    <source>
        <dbReference type="EMBL" id="KAJ8644323.1"/>
    </source>
</evidence>